<dbReference type="EMBL" id="SJSN01000009">
    <property type="protein sequence ID" value="TCD08382.1"/>
    <property type="molecule type" value="Genomic_DNA"/>
</dbReference>
<evidence type="ECO:0000313" key="2">
    <source>
        <dbReference type="Proteomes" id="UP000291485"/>
    </source>
</evidence>
<gene>
    <name evidence="1" type="ORF">EZ449_13355</name>
</gene>
<dbReference type="Proteomes" id="UP000291485">
    <property type="component" value="Unassembled WGS sequence"/>
</dbReference>
<accession>A0A4V2MMS1</accession>
<dbReference type="RefSeq" id="WP_131559568.1">
    <property type="nucleotide sequence ID" value="NZ_SJSN01000009.1"/>
</dbReference>
<comment type="caution">
    <text evidence="1">The sequence shown here is derived from an EMBL/GenBank/DDBJ whole genome shotgun (WGS) entry which is preliminary data.</text>
</comment>
<dbReference type="AlphaFoldDB" id="A0A4V2MMS1"/>
<proteinExistence type="predicted"/>
<protein>
    <submittedName>
        <fullName evidence="1">Uncharacterized protein</fullName>
    </submittedName>
</protein>
<organism evidence="1 2">
    <name type="scientific">Pedobacter frigidisoli</name>
    <dbReference type="NCBI Taxonomy" id="2530455"/>
    <lineage>
        <taxon>Bacteria</taxon>
        <taxon>Pseudomonadati</taxon>
        <taxon>Bacteroidota</taxon>
        <taxon>Sphingobacteriia</taxon>
        <taxon>Sphingobacteriales</taxon>
        <taxon>Sphingobacteriaceae</taxon>
        <taxon>Pedobacter</taxon>
    </lineage>
</organism>
<name>A0A4V2MMS1_9SPHI</name>
<evidence type="ECO:0000313" key="1">
    <source>
        <dbReference type="EMBL" id="TCD08382.1"/>
    </source>
</evidence>
<sequence length="77" mass="8511">MEIATNITDEESENVLARTEKEQKESGGTVSVLQPNNAQTNTLANPLVITRDNFSSERGNLITRPVVLRSLLLMLMP</sequence>
<reference evidence="1 2" key="1">
    <citation type="submission" date="2019-02" db="EMBL/GenBank/DDBJ databases">
        <title>Pedobacter sp. RP-3-11 sp. nov., isolated from Arctic soil.</title>
        <authorList>
            <person name="Dahal R.H."/>
        </authorList>
    </citation>
    <scope>NUCLEOTIDE SEQUENCE [LARGE SCALE GENOMIC DNA]</scope>
    <source>
        <strain evidence="1 2">RP-3-11</strain>
    </source>
</reference>
<keyword evidence="2" id="KW-1185">Reference proteome</keyword>